<dbReference type="GO" id="GO:0071555">
    <property type="term" value="P:cell wall organization"/>
    <property type="evidence" value="ECO:0007669"/>
    <property type="project" value="TreeGrafter"/>
</dbReference>
<feature type="binding site" evidence="7">
    <location>
        <position position="215"/>
    </location>
    <ligand>
        <name>Mg(2+)</name>
        <dbReference type="ChEBI" id="CHEBI:18420"/>
    </ligand>
</feature>
<feature type="transmembrane region" description="Helical" evidence="8">
    <location>
        <begin position="52"/>
        <end position="68"/>
    </location>
</feature>
<feature type="transmembrane region" description="Helical" evidence="8">
    <location>
        <begin position="101"/>
        <end position="121"/>
    </location>
</feature>
<proteinExistence type="predicted"/>
<protein>
    <submittedName>
        <fullName evidence="9">Glycosyltransferase family 4 protein</fullName>
    </submittedName>
</protein>
<evidence type="ECO:0000256" key="4">
    <source>
        <dbReference type="ARBA" id="ARBA00022692"/>
    </source>
</evidence>
<feature type="transmembrane region" description="Helical" evidence="8">
    <location>
        <begin position="189"/>
        <end position="206"/>
    </location>
</feature>
<feature type="transmembrane region" description="Helical" evidence="8">
    <location>
        <begin position="309"/>
        <end position="329"/>
    </location>
</feature>
<dbReference type="PANTHER" id="PTHR22926:SF3">
    <property type="entry name" value="UNDECAPRENYL-PHOSPHATE ALPHA-N-ACETYLGLUCOSAMINYL 1-PHOSPHATE TRANSFERASE"/>
    <property type="match status" value="1"/>
</dbReference>
<dbReference type="OrthoDB" id="9783652at2"/>
<dbReference type="GO" id="GO:0009103">
    <property type="term" value="P:lipopolysaccharide biosynthetic process"/>
    <property type="evidence" value="ECO:0007669"/>
    <property type="project" value="TreeGrafter"/>
</dbReference>
<feature type="transmembrane region" description="Helical" evidence="8">
    <location>
        <begin position="213"/>
        <end position="232"/>
    </location>
</feature>
<dbReference type="CDD" id="cd06854">
    <property type="entry name" value="GT_WbpL_WbcO_like"/>
    <property type="match status" value="1"/>
</dbReference>
<feature type="transmembrane region" description="Helical" evidence="8">
    <location>
        <begin position="238"/>
        <end position="261"/>
    </location>
</feature>
<dbReference type="EMBL" id="SADE01000002">
    <property type="protein sequence ID" value="RVU36446.1"/>
    <property type="molecule type" value="Genomic_DNA"/>
</dbReference>
<dbReference type="GO" id="GO:0016780">
    <property type="term" value="F:phosphotransferase activity, for other substituted phosphate groups"/>
    <property type="evidence" value="ECO:0007669"/>
    <property type="project" value="InterPro"/>
</dbReference>
<keyword evidence="7" id="KW-0460">Magnesium</keyword>
<evidence type="ECO:0000256" key="1">
    <source>
        <dbReference type="ARBA" id="ARBA00004651"/>
    </source>
</evidence>
<evidence type="ECO:0000256" key="2">
    <source>
        <dbReference type="ARBA" id="ARBA00022475"/>
    </source>
</evidence>
<evidence type="ECO:0000313" key="10">
    <source>
        <dbReference type="Proteomes" id="UP000287447"/>
    </source>
</evidence>
<comment type="caution">
    <text evidence="9">The sequence shown here is derived from an EMBL/GenBank/DDBJ whole genome shotgun (WGS) entry which is preliminary data.</text>
</comment>
<dbReference type="Proteomes" id="UP000287447">
    <property type="component" value="Unassembled WGS sequence"/>
</dbReference>
<dbReference type="GO" id="GO:0005886">
    <property type="term" value="C:plasma membrane"/>
    <property type="evidence" value="ECO:0007669"/>
    <property type="project" value="UniProtKB-SubCell"/>
</dbReference>
<sequence>MSTAFLPDALFGLAAFAASCVGVRILIGYLTKKAILDHPVARSSHNTPTPRGGGLAVSTVILAAWIAIQIFAPVAGIVFLVGAAAILVLVSWRDDVQSLSAGLRLGIHAVAVCIGLIWLTGQGLVFQGLLPPWIDLFVSALLWLGFLNFFNFMDGIDGISAVESGAIAFGLCLIAYLRLDTGFSSDDGPFALVILAATAGFALWNWHPARIFLGDVGSIPLGFLLGALLLGLAARGSWAPALILPLYYLADAGLTLARRALRGEAVWRAHKEHFYQRAVQRGFSHAQVSTAILAANLILVAFAFFAPVYPLPCLAGAILTTALLLLWMVKWPAASS</sequence>
<dbReference type="PANTHER" id="PTHR22926">
    <property type="entry name" value="PHOSPHO-N-ACETYLMURAMOYL-PENTAPEPTIDE-TRANSFERASE"/>
    <property type="match status" value="1"/>
</dbReference>
<feature type="binding site" evidence="7">
    <location>
        <position position="151"/>
    </location>
    <ligand>
        <name>Mg(2+)</name>
        <dbReference type="ChEBI" id="CHEBI:18420"/>
    </ligand>
</feature>
<organism evidence="9 10">
    <name type="scientific">Hwanghaeella grinnelliae</name>
    <dbReference type="NCBI Taxonomy" id="2500179"/>
    <lineage>
        <taxon>Bacteria</taxon>
        <taxon>Pseudomonadati</taxon>
        <taxon>Pseudomonadota</taxon>
        <taxon>Alphaproteobacteria</taxon>
        <taxon>Rhodospirillales</taxon>
        <taxon>Rhodospirillaceae</taxon>
        <taxon>Hwanghaeella</taxon>
    </lineage>
</organism>
<keyword evidence="5 8" id="KW-1133">Transmembrane helix</keyword>
<evidence type="ECO:0000256" key="7">
    <source>
        <dbReference type="PIRSR" id="PIRSR600715-1"/>
    </source>
</evidence>
<reference evidence="10" key="1">
    <citation type="submission" date="2019-01" db="EMBL/GenBank/DDBJ databases">
        <title>Gri0909 isolated from a small marine red alga.</title>
        <authorList>
            <person name="Kim J."/>
            <person name="Jeong S.E."/>
            <person name="Jeon C.O."/>
        </authorList>
    </citation>
    <scope>NUCLEOTIDE SEQUENCE [LARGE SCALE GENOMIC DNA]</scope>
    <source>
        <strain evidence="10">Gri0909</strain>
    </source>
</reference>
<dbReference type="Pfam" id="PF00953">
    <property type="entry name" value="Glycos_transf_4"/>
    <property type="match status" value="1"/>
</dbReference>
<evidence type="ECO:0000313" key="9">
    <source>
        <dbReference type="EMBL" id="RVU36446.1"/>
    </source>
</evidence>
<comment type="subcellular location">
    <subcellularLocation>
        <location evidence="1">Cell membrane</location>
        <topology evidence="1">Multi-pass membrane protein</topology>
    </subcellularLocation>
</comment>
<feature type="transmembrane region" description="Helical" evidence="8">
    <location>
        <begin position="282"/>
        <end position="303"/>
    </location>
</feature>
<keyword evidence="2" id="KW-1003">Cell membrane</keyword>
<feature type="transmembrane region" description="Helical" evidence="8">
    <location>
        <begin position="133"/>
        <end position="152"/>
    </location>
</feature>
<keyword evidence="3 9" id="KW-0808">Transferase</keyword>
<dbReference type="AlphaFoldDB" id="A0A437QPI2"/>
<evidence type="ECO:0000256" key="8">
    <source>
        <dbReference type="SAM" id="Phobius"/>
    </source>
</evidence>
<dbReference type="GO" id="GO:0044038">
    <property type="term" value="P:cell wall macromolecule biosynthetic process"/>
    <property type="evidence" value="ECO:0007669"/>
    <property type="project" value="TreeGrafter"/>
</dbReference>
<dbReference type="InterPro" id="IPR000715">
    <property type="entry name" value="Glycosyl_transferase_4"/>
</dbReference>
<evidence type="ECO:0000256" key="3">
    <source>
        <dbReference type="ARBA" id="ARBA00022679"/>
    </source>
</evidence>
<comment type="cofactor">
    <cofactor evidence="7">
        <name>Mg(2+)</name>
        <dbReference type="ChEBI" id="CHEBI:18420"/>
    </cofactor>
</comment>
<keyword evidence="4 8" id="KW-0812">Transmembrane</keyword>
<accession>A0A437QPI2</accession>
<evidence type="ECO:0000256" key="5">
    <source>
        <dbReference type="ARBA" id="ARBA00022989"/>
    </source>
</evidence>
<keyword evidence="10" id="KW-1185">Reference proteome</keyword>
<dbReference type="GO" id="GO:0046872">
    <property type="term" value="F:metal ion binding"/>
    <property type="evidence" value="ECO:0007669"/>
    <property type="project" value="UniProtKB-KW"/>
</dbReference>
<feature type="transmembrane region" description="Helical" evidence="8">
    <location>
        <begin position="159"/>
        <end position="177"/>
    </location>
</feature>
<name>A0A437QPI2_9PROT</name>
<keyword evidence="6 8" id="KW-0472">Membrane</keyword>
<evidence type="ECO:0000256" key="6">
    <source>
        <dbReference type="ARBA" id="ARBA00023136"/>
    </source>
</evidence>
<keyword evidence="7" id="KW-0479">Metal-binding</keyword>
<feature type="transmembrane region" description="Helical" evidence="8">
    <location>
        <begin position="74"/>
        <end position="92"/>
    </location>
</feature>
<feature type="transmembrane region" description="Helical" evidence="8">
    <location>
        <begin position="12"/>
        <end position="31"/>
    </location>
</feature>
<gene>
    <name evidence="9" type="ORF">EOI86_14685</name>
</gene>
<dbReference type="RefSeq" id="WP_127765922.1">
    <property type="nucleotide sequence ID" value="NZ_SADE01000002.1"/>
</dbReference>